<evidence type="ECO:0000256" key="3">
    <source>
        <dbReference type="ARBA" id="ARBA00022679"/>
    </source>
</evidence>
<gene>
    <name evidence="11" type="ORF">CALMAC_LOCUS11103</name>
</gene>
<evidence type="ECO:0000256" key="1">
    <source>
        <dbReference type="ARBA" id="ARBA00000900"/>
    </source>
</evidence>
<dbReference type="GO" id="GO:0005737">
    <property type="term" value="C:cytoplasm"/>
    <property type="evidence" value="ECO:0007669"/>
    <property type="project" value="TreeGrafter"/>
</dbReference>
<keyword evidence="3" id="KW-0808">Transferase</keyword>
<accession>A0A653CQT6</accession>
<dbReference type="CDD" id="cd16669">
    <property type="entry name" value="RING-H2_RNF181"/>
    <property type="match status" value="1"/>
</dbReference>
<dbReference type="SMART" id="SM00184">
    <property type="entry name" value="RING"/>
    <property type="match status" value="1"/>
</dbReference>
<dbReference type="EMBL" id="CAACVG010008549">
    <property type="protein sequence ID" value="VEN50278.1"/>
    <property type="molecule type" value="Genomic_DNA"/>
</dbReference>
<dbReference type="Pfam" id="PF13639">
    <property type="entry name" value="zf-RING_2"/>
    <property type="match status" value="1"/>
</dbReference>
<evidence type="ECO:0000313" key="11">
    <source>
        <dbReference type="EMBL" id="VEN50278.1"/>
    </source>
</evidence>
<dbReference type="SUPFAM" id="SSF57850">
    <property type="entry name" value="RING/U-box"/>
    <property type="match status" value="1"/>
</dbReference>
<dbReference type="EC" id="2.3.2.27" evidence="2"/>
<feature type="domain" description="RING-type" evidence="10">
    <location>
        <begin position="74"/>
        <end position="115"/>
    </location>
</feature>
<proteinExistence type="inferred from homology"/>
<dbReference type="OrthoDB" id="21204at2759"/>
<sequence>MTDYFNEMGWTPLADGETPNHFLHLARLFRDYNMFDELNVLNGEKLPPPASRSVVEALPNEKVTDAVLIVGLQCPVCLKDHVQGETAKKMPCKHLYHDQCIMPWLAKTNSCPLCRHELPTDDEDYEAWKKEKKRAKEREADIEQLHNSMFS</sequence>
<comment type="catalytic activity">
    <reaction evidence="1">
        <text>S-ubiquitinyl-[E2 ubiquitin-conjugating enzyme]-L-cysteine + [acceptor protein]-L-lysine = [E2 ubiquitin-conjugating enzyme]-L-cysteine + N(6)-ubiquitinyl-[acceptor protein]-L-lysine.</text>
        <dbReference type="EC" id="2.3.2.27"/>
    </reaction>
</comment>
<keyword evidence="6" id="KW-0833">Ubl conjugation pathway</keyword>
<dbReference type="FunFam" id="3.30.40.10:FF:000127">
    <property type="entry name" value="E3 ubiquitin-protein ligase RNF181"/>
    <property type="match status" value="1"/>
</dbReference>
<reference evidence="11 12" key="1">
    <citation type="submission" date="2019-01" db="EMBL/GenBank/DDBJ databases">
        <authorList>
            <person name="Sayadi A."/>
        </authorList>
    </citation>
    <scope>NUCLEOTIDE SEQUENCE [LARGE SCALE GENOMIC DNA]</scope>
</reference>
<evidence type="ECO:0000256" key="7">
    <source>
        <dbReference type="ARBA" id="ARBA00022833"/>
    </source>
</evidence>
<keyword evidence="7" id="KW-0862">Zinc</keyword>
<evidence type="ECO:0000256" key="2">
    <source>
        <dbReference type="ARBA" id="ARBA00012483"/>
    </source>
</evidence>
<dbReference type="InterPro" id="IPR001841">
    <property type="entry name" value="Znf_RING"/>
</dbReference>
<dbReference type="InterPro" id="IPR013083">
    <property type="entry name" value="Znf_RING/FYVE/PHD"/>
</dbReference>
<dbReference type="Gene3D" id="3.30.40.10">
    <property type="entry name" value="Zinc/RING finger domain, C3HC4 (zinc finger)"/>
    <property type="match status" value="1"/>
</dbReference>
<dbReference type="PANTHER" id="PTHR15710:SF243">
    <property type="entry name" value="E3 UBIQUITIN-PROTEIN LIGASE PRAJA-2 ISOFORM X1"/>
    <property type="match status" value="1"/>
</dbReference>
<name>A0A653CQT6_CALMS</name>
<keyword evidence="4" id="KW-0479">Metal-binding</keyword>
<evidence type="ECO:0000256" key="9">
    <source>
        <dbReference type="PROSITE-ProRule" id="PRU00175"/>
    </source>
</evidence>
<dbReference type="GO" id="GO:0061630">
    <property type="term" value="F:ubiquitin protein ligase activity"/>
    <property type="evidence" value="ECO:0007669"/>
    <property type="project" value="UniProtKB-EC"/>
</dbReference>
<evidence type="ECO:0000259" key="10">
    <source>
        <dbReference type="PROSITE" id="PS50089"/>
    </source>
</evidence>
<evidence type="ECO:0000256" key="6">
    <source>
        <dbReference type="ARBA" id="ARBA00022786"/>
    </source>
</evidence>
<comment type="similarity">
    <text evidence="8">Belongs to the RNF181 family.</text>
</comment>
<dbReference type="PROSITE" id="PS50089">
    <property type="entry name" value="ZF_RING_2"/>
    <property type="match status" value="1"/>
</dbReference>
<evidence type="ECO:0000256" key="5">
    <source>
        <dbReference type="ARBA" id="ARBA00022771"/>
    </source>
</evidence>
<evidence type="ECO:0000256" key="8">
    <source>
        <dbReference type="ARBA" id="ARBA00038197"/>
    </source>
</evidence>
<dbReference type="PANTHER" id="PTHR15710">
    <property type="entry name" value="E3 UBIQUITIN-PROTEIN LIGASE PRAJA"/>
    <property type="match status" value="1"/>
</dbReference>
<organism evidence="11 12">
    <name type="scientific">Callosobruchus maculatus</name>
    <name type="common">Southern cowpea weevil</name>
    <name type="synonym">Pulse bruchid</name>
    <dbReference type="NCBI Taxonomy" id="64391"/>
    <lineage>
        <taxon>Eukaryota</taxon>
        <taxon>Metazoa</taxon>
        <taxon>Ecdysozoa</taxon>
        <taxon>Arthropoda</taxon>
        <taxon>Hexapoda</taxon>
        <taxon>Insecta</taxon>
        <taxon>Pterygota</taxon>
        <taxon>Neoptera</taxon>
        <taxon>Endopterygota</taxon>
        <taxon>Coleoptera</taxon>
        <taxon>Polyphaga</taxon>
        <taxon>Cucujiformia</taxon>
        <taxon>Chrysomeloidea</taxon>
        <taxon>Chrysomelidae</taxon>
        <taxon>Bruchinae</taxon>
        <taxon>Bruchini</taxon>
        <taxon>Callosobruchus</taxon>
    </lineage>
</organism>
<evidence type="ECO:0000313" key="12">
    <source>
        <dbReference type="Proteomes" id="UP000410492"/>
    </source>
</evidence>
<dbReference type="GO" id="GO:0016567">
    <property type="term" value="P:protein ubiquitination"/>
    <property type="evidence" value="ECO:0007669"/>
    <property type="project" value="TreeGrafter"/>
</dbReference>
<dbReference type="GO" id="GO:0008270">
    <property type="term" value="F:zinc ion binding"/>
    <property type="evidence" value="ECO:0007669"/>
    <property type="project" value="UniProtKB-KW"/>
</dbReference>
<keyword evidence="12" id="KW-1185">Reference proteome</keyword>
<dbReference type="AlphaFoldDB" id="A0A653CQT6"/>
<keyword evidence="5 9" id="KW-0863">Zinc-finger</keyword>
<evidence type="ECO:0000256" key="4">
    <source>
        <dbReference type="ARBA" id="ARBA00022723"/>
    </source>
</evidence>
<protein>
    <recommendedName>
        <fullName evidence="2">RING-type E3 ubiquitin transferase</fullName>
        <ecNumber evidence="2">2.3.2.27</ecNumber>
    </recommendedName>
</protein>
<dbReference type="Proteomes" id="UP000410492">
    <property type="component" value="Unassembled WGS sequence"/>
</dbReference>